<reference evidence="1" key="2">
    <citation type="submission" date="2016-06" db="EMBL/GenBank/DDBJ databases">
        <title>The genome of a short-lived fish provides insights into sex chromosome evolution and the genetic control of aging.</title>
        <authorList>
            <person name="Reichwald K."/>
            <person name="Felder M."/>
            <person name="Petzold A."/>
            <person name="Koch P."/>
            <person name="Groth M."/>
            <person name="Platzer M."/>
        </authorList>
    </citation>
    <scope>NUCLEOTIDE SEQUENCE</scope>
    <source>
        <tissue evidence="1">Brain</tissue>
    </source>
</reference>
<gene>
    <name evidence="1" type="primary">CU457778.1</name>
</gene>
<organism evidence="1">
    <name type="scientific">Nothobranchius furzeri</name>
    <name type="common">Turquoise killifish</name>
    <dbReference type="NCBI Taxonomy" id="105023"/>
    <lineage>
        <taxon>Eukaryota</taxon>
        <taxon>Metazoa</taxon>
        <taxon>Chordata</taxon>
        <taxon>Craniata</taxon>
        <taxon>Vertebrata</taxon>
        <taxon>Euteleostomi</taxon>
        <taxon>Actinopterygii</taxon>
        <taxon>Neopterygii</taxon>
        <taxon>Teleostei</taxon>
        <taxon>Neoteleostei</taxon>
        <taxon>Acanthomorphata</taxon>
        <taxon>Ovalentaria</taxon>
        <taxon>Atherinomorphae</taxon>
        <taxon>Cyprinodontiformes</taxon>
        <taxon>Nothobranchiidae</taxon>
        <taxon>Nothobranchius</taxon>
    </lineage>
</organism>
<name>A0A1A8UM24_NOTFU</name>
<feature type="non-terminal residue" evidence="1">
    <location>
        <position position="1"/>
    </location>
</feature>
<dbReference type="AlphaFoldDB" id="A0A1A8UM24"/>
<proteinExistence type="predicted"/>
<accession>A0A1A8UM24</accession>
<evidence type="ECO:0000313" key="1">
    <source>
        <dbReference type="EMBL" id="SBS48377.1"/>
    </source>
</evidence>
<sequence length="125" mass="14315">HDGGLHVWSETLLYHSVDSDSSFLMVLQQHRLTYIHPPGTWGPSMRRVMCCGTQHLYHRQYRHLSPSMTRRATIHLMNLNPSIEGFLSDDGSLEDEPGCQNPRAKKHIVCHSELMELFCPCICGE</sequence>
<protein>
    <submittedName>
        <fullName evidence="1">Uncharacterized protein</fullName>
    </submittedName>
</protein>
<dbReference type="EMBL" id="HAEJ01007920">
    <property type="protein sequence ID" value="SBS48377.1"/>
    <property type="molecule type" value="Transcribed_RNA"/>
</dbReference>
<reference evidence="1" key="1">
    <citation type="submission" date="2016-05" db="EMBL/GenBank/DDBJ databases">
        <authorList>
            <person name="Lavstsen T."/>
            <person name="Jespersen J.S."/>
        </authorList>
    </citation>
    <scope>NUCLEOTIDE SEQUENCE</scope>
    <source>
        <tissue evidence="1">Brain</tissue>
    </source>
</reference>
<feature type="non-terminal residue" evidence="1">
    <location>
        <position position="125"/>
    </location>
</feature>